<dbReference type="EMBL" id="JAAGAX010000018">
    <property type="protein sequence ID" value="KAF2283615.1"/>
    <property type="molecule type" value="Genomic_DNA"/>
</dbReference>
<evidence type="ECO:0000313" key="1">
    <source>
        <dbReference type="EMBL" id="KAF2283615.1"/>
    </source>
</evidence>
<name>A0A6A6K5D1_HEVBR</name>
<dbReference type="AlphaFoldDB" id="A0A6A6K5D1"/>
<organism evidence="1 3">
    <name type="scientific">Hevea brasiliensis</name>
    <name type="common">Para rubber tree</name>
    <name type="synonym">Siphonia brasiliensis</name>
    <dbReference type="NCBI Taxonomy" id="3981"/>
    <lineage>
        <taxon>Eukaryota</taxon>
        <taxon>Viridiplantae</taxon>
        <taxon>Streptophyta</taxon>
        <taxon>Embryophyta</taxon>
        <taxon>Tracheophyta</taxon>
        <taxon>Spermatophyta</taxon>
        <taxon>Magnoliopsida</taxon>
        <taxon>eudicotyledons</taxon>
        <taxon>Gunneridae</taxon>
        <taxon>Pentapetalae</taxon>
        <taxon>rosids</taxon>
        <taxon>fabids</taxon>
        <taxon>Malpighiales</taxon>
        <taxon>Euphorbiaceae</taxon>
        <taxon>Crotonoideae</taxon>
        <taxon>Micrandreae</taxon>
        <taxon>Hevea</taxon>
    </lineage>
</organism>
<accession>A0A6A6K5D1</accession>
<proteinExistence type="predicted"/>
<dbReference type="Proteomes" id="UP000467840">
    <property type="component" value="Chromosome 12"/>
</dbReference>
<gene>
    <name evidence="1" type="ORF">GH714_012252</name>
    <name evidence="2" type="ORF">GH714_012418</name>
</gene>
<dbReference type="EMBL" id="JAAGAX010000018">
    <property type="protein sequence ID" value="KAF2283621.1"/>
    <property type="molecule type" value="Genomic_DNA"/>
</dbReference>
<protein>
    <submittedName>
        <fullName evidence="1">Uncharacterized protein</fullName>
    </submittedName>
</protein>
<keyword evidence="3" id="KW-1185">Reference proteome</keyword>
<evidence type="ECO:0000313" key="3">
    <source>
        <dbReference type="Proteomes" id="UP000467840"/>
    </source>
</evidence>
<reference evidence="1 3" key="1">
    <citation type="journal article" date="2020" name="Mol. Plant">
        <title>The Chromosome-Based Rubber Tree Genome Provides New Insights into Spurge Genome Evolution and Rubber Biosynthesis.</title>
        <authorList>
            <person name="Liu J."/>
            <person name="Shi C."/>
            <person name="Shi C.C."/>
            <person name="Li W."/>
            <person name="Zhang Q.J."/>
            <person name="Zhang Y."/>
            <person name="Li K."/>
            <person name="Lu H.F."/>
            <person name="Shi C."/>
            <person name="Zhu S.T."/>
            <person name="Xiao Z.Y."/>
            <person name="Nan H."/>
            <person name="Yue Y."/>
            <person name="Zhu X.G."/>
            <person name="Wu Y."/>
            <person name="Hong X.N."/>
            <person name="Fan G.Y."/>
            <person name="Tong Y."/>
            <person name="Zhang D."/>
            <person name="Mao C.L."/>
            <person name="Liu Y.L."/>
            <person name="Hao S.J."/>
            <person name="Liu W.Q."/>
            <person name="Lv M.Q."/>
            <person name="Zhang H.B."/>
            <person name="Liu Y."/>
            <person name="Hu-Tang G.R."/>
            <person name="Wang J.P."/>
            <person name="Wang J.H."/>
            <person name="Sun Y.H."/>
            <person name="Ni S.B."/>
            <person name="Chen W.B."/>
            <person name="Zhang X.C."/>
            <person name="Jiao Y.N."/>
            <person name="Eichler E.E."/>
            <person name="Li G.H."/>
            <person name="Liu X."/>
            <person name="Gao L.Z."/>
        </authorList>
    </citation>
    <scope>NUCLEOTIDE SEQUENCE [LARGE SCALE GENOMIC DNA]</scope>
    <source>
        <strain evidence="3">cv. GT1</strain>
        <tissue evidence="1">Leaf</tissue>
    </source>
</reference>
<sequence>MSLSFSTIKSIVPIVGLKEQSSSIIPSITKPVVAIAREPKLTDKELDEKQAKRLCFLSNEKFTPNHKYKKKQTYVMHLIIEDDKDDGSVKEMENNSEVLDVQLSLNAMCGTHGAQTMKLKGHYGRTKLHILIDASNKHCFLCVVID</sequence>
<evidence type="ECO:0000313" key="2">
    <source>
        <dbReference type="EMBL" id="KAF2283621.1"/>
    </source>
</evidence>
<comment type="caution">
    <text evidence="1">The sequence shown here is derived from an EMBL/GenBank/DDBJ whole genome shotgun (WGS) entry which is preliminary data.</text>
</comment>